<gene>
    <name evidence="1" type="ORF">DY245_43180</name>
</gene>
<keyword evidence="2" id="KW-1185">Reference proteome</keyword>
<dbReference type="Proteomes" id="UP000262477">
    <property type="component" value="Unassembled WGS sequence"/>
</dbReference>
<organism evidence="1 2">
    <name type="scientific">Streptomyces inhibens</name>
    <dbReference type="NCBI Taxonomy" id="2293571"/>
    <lineage>
        <taxon>Bacteria</taxon>
        <taxon>Bacillati</taxon>
        <taxon>Actinomycetota</taxon>
        <taxon>Actinomycetes</taxon>
        <taxon>Kitasatosporales</taxon>
        <taxon>Streptomycetaceae</taxon>
        <taxon>Streptomyces</taxon>
    </lineage>
</organism>
<proteinExistence type="predicted"/>
<dbReference type="RefSeq" id="WP_128512567.1">
    <property type="nucleotide sequence ID" value="NZ_QUAC01000484.1"/>
</dbReference>
<reference evidence="1 2" key="1">
    <citation type="submission" date="2018-08" db="EMBL/GenBank/DDBJ databases">
        <title>Streptomyces NEAU-D10 sp. nov., a novel Actinomycete isolated from soil.</title>
        <authorList>
            <person name="Jin L."/>
        </authorList>
    </citation>
    <scope>NUCLEOTIDE SEQUENCE [LARGE SCALE GENOMIC DNA]</scope>
    <source>
        <strain evidence="1 2">NEAU-D10</strain>
    </source>
</reference>
<evidence type="ECO:0000313" key="1">
    <source>
        <dbReference type="EMBL" id="REK84459.1"/>
    </source>
</evidence>
<accession>A0A371PQ74</accession>
<dbReference type="EMBL" id="QUAC01000484">
    <property type="protein sequence ID" value="REK84459.1"/>
    <property type="molecule type" value="Genomic_DNA"/>
</dbReference>
<sequence>MIVEVCHELHRLVVEIGGVPGVEDYMVGAALSPLVRRAAAYGLVLLWPGTGKHRRPRIRRRR</sequence>
<dbReference type="AlphaFoldDB" id="A0A371PQ74"/>
<evidence type="ECO:0000313" key="2">
    <source>
        <dbReference type="Proteomes" id="UP000262477"/>
    </source>
</evidence>
<protein>
    <submittedName>
        <fullName evidence="1">Uncharacterized protein</fullName>
    </submittedName>
</protein>
<name>A0A371PQ74_STRIH</name>
<comment type="caution">
    <text evidence="1">The sequence shown here is derived from an EMBL/GenBank/DDBJ whole genome shotgun (WGS) entry which is preliminary data.</text>
</comment>